<organism evidence="1 2">
    <name type="scientific">Cytobacillus firmus</name>
    <name type="common">Bacillus firmus</name>
    <dbReference type="NCBI Taxonomy" id="1399"/>
    <lineage>
        <taxon>Bacteria</taxon>
        <taxon>Bacillati</taxon>
        <taxon>Bacillota</taxon>
        <taxon>Bacilli</taxon>
        <taxon>Bacillales</taxon>
        <taxon>Bacillaceae</taxon>
        <taxon>Cytobacillus</taxon>
    </lineage>
</organism>
<comment type="caution">
    <text evidence="1">The sequence shown here is derived from an EMBL/GenBank/DDBJ whole genome shotgun (WGS) entry which is preliminary data.</text>
</comment>
<dbReference type="InterPro" id="IPR045424">
    <property type="entry name" value="DUF6509"/>
</dbReference>
<name>A0A800NGY2_CYTFI</name>
<evidence type="ECO:0000313" key="1">
    <source>
        <dbReference type="EMBL" id="KAF0826187.1"/>
    </source>
</evidence>
<dbReference type="EMBL" id="VDEM01000001">
    <property type="protein sequence ID" value="KAF0826187.1"/>
    <property type="molecule type" value="Genomic_DNA"/>
</dbReference>
<dbReference type="OrthoDB" id="2736409at2"/>
<dbReference type="Pfam" id="PF20119">
    <property type="entry name" value="DUF6509"/>
    <property type="match status" value="1"/>
</dbReference>
<gene>
    <name evidence="1" type="ORF">KIS1582_0326</name>
</gene>
<evidence type="ECO:0008006" key="3">
    <source>
        <dbReference type="Google" id="ProtNLM"/>
    </source>
</evidence>
<accession>A0A800NGY2</accession>
<dbReference type="AlphaFoldDB" id="A0A800NGY2"/>
<evidence type="ECO:0000313" key="2">
    <source>
        <dbReference type="Proteomes" id="UP000465778"/>
    </source>
</evidence>
<protein>
    <recommendedName>
        <fullName evidence="3">Pullulanase</fullName>
    </recommendedName>
</protein>
<sequence>MTCTAAIERVKTMNITSYTVEYIQDPTGILTGDRYEFFLDIDVDEEDELYSENGIRLRVLYFKNGEDERILNYHFVEGSSGTVLDFALDEDEEKTISAFCRDNLSQAEE</sequence>
<reference evidence="1 2" key="1">
    <citation type="journal article" date="2020" name="G3 (Bethesda)">
        <title>Whole Genome Sequencing and Comparative Genomics of Two Nematicidal Bacillus Strains Reveals a Wide Range of Possible Virulence Factors.</title>
        <authorList>
            <person name="Susic N."/>
            <person name="Janezic S."/>
            <person name="Rupnik M."/>
            <person name="Geric Stare B."/>
        </authorList>
    </citation>
    <scope>NUCLEOTIDE SEQUENCE [LARGE SCALE GENOMIC DNA]</scope>
    <source>
        <strain evidence="1 2">I-1582</strain>
    </source>
</reference>
<dbReference type="Proteomes" id="UP000465778">
    <property type="component" value="Unassembled WGS sequence"/>
</dbReference>
<proteinExistence type="predicted"/>